<evidence type="ECO:0000313" key="1">
    <source>
        <dbReference type="EMBL" id="AAZ68818.1"/>
    </source>
</evidence>
<name>A0ACA6AW98_EHRCJ</name>
<dbReference type="Proteomes" id="UP000000435">
    <property type="component" value="Chromosome"/>
</dbReference>
<evidence type="ECO:0000313" key="2">
    <source>
        <dbReference type="Proteomes" id="UP000000435"/>
    </source>
</evidence>
<organism evidence="1 2">
    <name type="scientific">Ehrlichia canis (strain Jake)</name>
    <dbReference type="NCBI Taxonomy" id="269484"/>
    <lineage>
        <taxon>Bacteria</taxon>
        <taxon>Pseudomonadati</taxon>
        <taxon>Pseudomonadota</taxon>
        <taxon>Alphaproteobacteria</taxon>
        <taxon>Rickettsiales</taxon>
        <taxon>Anaplasmataceae</taxon>
        <taxon>Ehrlichia</taxon>
    </lineage>
</organism>
<proteinExistence type="predicted"/>
<protein>
    <submittedName>
        <fullName evidence="1">Conjugal transfer protein TrbG/VirB9/CagX</fullName>
    </submittedName>
</protein>
<sequence length="270" mass="30953">MLYILLHTQMRNTAIVFVLILLSSTICFAKQEVRSIAQDNHIKVMTYNPHAIHKYTGFYGYQSSILFEEGETIDTISMGDSTGWQLMPKGNRLFIKPVADKADTNATIITNKRVYYFEFFAEEAKGLDDPRLAYEVRFIYSSTENLVGEDSSGMIFPVSQPAIPDLTDSEIAKKGLNFDYLVSHNRGSQRIVPLKIFDDNQFTYMQFAHINADLPSIFTVDSEGYESLINFRISGDYVIIERVSDVFTLRYGSDTVCVFNNKYNKKKRKR</sequence>
<dbReference type="EMBL" id="CP000107">
    <property type="protein sequence ID" value="AAZ68818.1"/>
    <property type="molecule type" value="Genomic_DNA"/>
</dbReference>
<reference evidence="2" key="1">
    <citation type="journal article" date="2006" name="J. Bacteriol.">
        <title>The genome of the obligately intracellular bacterium Ehrlichia canis reveals themes of complex membrane structure and immune evasion strategies.</title>
        <authorList>
            <person name="Mavromatis K."/>
            <person name="Doyle C.K."/>
            <person name="Lykidis A."/>
            <person name="Ivanova N."/>
            <person name="Francino M.P."/>
            <person name="Chain P."/>
            <person name="Shin M."/>
            <person name="Malfatti S."/>
            <person name="Larimer F."/>
            <person name="Copeland A."/>
            <person name="Detter J.C."/>
            <person name="Land M."/>
            <person name="Richardson P.M."/>
            <person name="Yu X.J."/>
            <person name="Walker D.H."/>
            <person name="McBride J.W."/>
            <person name="Kyrpides N.C."/>
        </authorList>
    </citation>
    <scope>NUCLEOTIDE SEQUENCE [LARGE SCALE GENOMIC DNA]</scope>
    <source>
        <strain evidence="2">Jake</strain>
    </source>
</reference>
<accession>A0ACA6AW98</accession>
<gene>
    <name evidence="1" type="ordered locus">Ecaj_0787</name>
</gene>
<keyword evidence="2" id="KW-1185">Reference proteome</keyword>